<feature type="chain" id="PRO_5046073718" evidence="6">
    <location>
        <begin position="24"/>
        <end position="196"/>
    </location>
</feature>
<keyword evidence="2 4" id="KW-0479">Metal-binding</keyword>
<dbReference type="InterPro" id="IPR009153">
    <property type="entry name" value="Cyt_cL"/>
</dbReference>
<evidence type="ECO:0000256" key="6">
    <source>
        <dbReference type="SAM" id="SignalP"/>
    </source>
</evidence>
<evidence type="ECO:0000313" key="9">
    <source>
        <dbReference type="Proteomes" id="UP001203284"/>
    </source>
</evidence>
<evidence type="ECO:0000313" key="8">
    <source>
        <dbReference type="EMBL" id="MCK0197957.1"/>
    </source>
</evidence>
<reference evidence="8 9" key="1">
    <citation type="submission" date="2022-04" db="EMBL/GenBank/DDBJ databases">
        <authorList>
            <person name="Grouzdev D.S."/>
            <person name="Pantiukh K.S."/>
            <person name="Krutkina M.S."/>
        </authorList>
    </citation>
    <scope>NUCLEOTIDE SEQUENCE [LARGE SCALE GENOMIC DNA]</scope>
    <source>
        <strain evidence="8 9">6x-1</strain>
    </source>
</reference>
<evidence type="ECO:0000256" key="2">
    <source>
        <dbReference type="ARBA" id="ARBA00022723"/>
    </source>
</evidence>
<gene>
    <name evidence="8" type="primary">moxG</name>
    <name evidence="8" type="ORF">MWN34_13670</name>
</gene>
<dbReference type="InterPro" id="IPR009056">
    <property type="entry name" value="Cyt_c-like_dom"/>
</dbReference>
<dbReference type="EMBL" id="JALKCH010000008">
    <property type="protein sequence ID" value="MCK0197957.1"/>
    <property type="molecule type" value="Genomic_DNA"/>
</dbReference>
<evidence type="ECO:0000256" key="5">
    <source>
        <dbReference type="SAM" id="MobiDB-lite"/>
    </source>
</evidence>
<organism evidence="8 9">
    <name type="scientific">Ancylobacter crimeensis</name>
    <dbReference type="NCBI Taxonomy" id="2579147"/>
    <lineage>
        <taxon>Bacteria</taxon>
        <taxon>Pseudomonadati</taxon>
        <taxon>Pseudomonadota</taxon>
        <taxon>Alphaproteobacteria</taxon>
        <taxon>Hyphomicrobiales</taxon>
        <taxon>Xanthobacteraceae</taxon>
        <taxon>Ancylobacter</taxon>
    </lineage>
</organism>
<feature type="signal peptide" evidence="6">
    <location>
        <begin position="1"/>
        <end position="23"/>
    </location>
</feature>
<feature type="region of interest" description="Disordered" evidence="5">
    <location>
        <begin position="175"/>
        <end position="196"/>
    </location>
</feature>
<keyword evidence="3 4" id="KW-0408">Iron</keyword>
<dbReference type="PROSITE" id="PS51007">
    <property type="entry name" value="CYTC"/>
    <property type="match status" value="1"/>
</dbReference>
<dbReference type="NCBIfam" id="TIGR03872">
    <property type="entry name" value="cytochrome_MoxG"/>
    <property type="match status" value="1"/>
</dbReference>
<dbReference type="RefSeq" id="WP_247029852.1">
    <property type="nucleotide sequence ID" value="NZ_JALKCH010000008.1"/>
</dbReference>
<feature type="compositionally biased region" description="Polar residues" evidence="5">
    <location>
        <begin position="177"/>
        <end position="186"/>
    </location>
</feature>
<dbReference type="SUPFAM" id="SSF46626">
    <property type="entry name" value="Cytochrome c"/>
    <property type="match status" value="1"/>
</dbReference>
<dbReference type="InterPro" id="IPR036909">
    <property type="entry name" value="Cyt_c-like_dom_sf"/>
</dbReference>
<name>A0ABT0DDY0_9HYPH</name>
<keyword evidence="9" id="KW-1185">Reference proteome</keyword>
<evidence type="ECO:0000259" key="7">
    <source>
        <dbReference type="PROSITE" id="PS51007"/>
    </source>
</evidence>
<evidence type="ECO:0000256" key="3">
    <source>
        <dbReference type="ARBA" id="ARBA00023004"/>
    </source>
</evidence>
<comment type="caution">
    <text evidence="8">The sequence shown here is derived from an EMBL/GenBank/DDBJ whole genome shotgun (WGS) entry which is preliminary data.</text>
</comment>
<evidence type="ECO:0000256" key="1">
    <source>
        <dbReference type="ARBA" id="ARBA00022617"/>
    </source>
</evidence>
<dbReference type="Gene3D" id="1.10.760.10">
    <property type="entry name" value="Cytochrome c-like domain"/>
    <property type="match status" value="1"/>
</dbReference>
<feature type="domain" description="Cytochrome c" evidence="7">
    <location>
        <begin position="74"/>
        <end position="154"/>
    </location>
</feature>
<protein>
    <submittedName>
        <fullName evidence="8">Cytochrome c(L), periplasmic</fullName>
    </submittedName>
</protein>
<keyword evidence="6" id="KW-0732">Signal</keyword>
<accession>A0ABT0DDY0</accession>
<dbReference type="Pfam" id="PF13442">
    <property type="entry name" value="Cytochrome_CBB3"/>
    <property type="match status" value="1"/>
</dbReference>
<keyword evidence="1 4" id="KW-0349">Heme</keyword>
<evidence type="ECO:0000256" key="4">
    <source>
        <dbReference type="PROSITE-ProRule" id="PRU00433"/>
    </source>
</evidence>
<sequence>MKRRSLAKTAAAFLLFGTLGYGAYNSSALAELMFTNTVTGEPLDFSQAPEEGRDTPAVKHFLETGENLYIENKLCLPKGEELFLTMCSGCHGHYGEGKIGPGLNDSYWTYPGNATNKGIFETVYGGATGQMGPMYGALNLNEMLLVIAWVRHFYKDDVKDATWLTPEQQKAFKAFNHDTNPIQPSDVTPPECGGTG</sequence>
<dbReference type="Proteomes" id="UP001203284">
    <property type="component" value="Unassembled WGS sequence"/>
</dbReference>
<proteinExistence type="predicted"/>